<protein>
    <submittedName>
        <fullName evidence="1">Uncharacterized protein</fullName>
    </submittedName>
</protein>
<gene>
    <name evidence="1" type="ORF">Fmac_015549</name>
</gene>
<name>A0ABD1MEZ2_9FABA</name>
<accession>A0ABD1MEZ2</accession>
<evidence type="ECO:0000313" key="1">
    <source>
        <dbReference type="EMBL" id="KAL2334336.1"/>
    </source>
</evidence>
<comment type="caution">
    <text evidence="1">The sequence shown here is derived from an EMBL/GenBank/DDBJ whole genome shotgun (WGS) entry which is preliminary data.</text>
</comment>
<keyword evidence="2" id="KW-1185">Reference proteome</keyword>
<dbReference type="EMBL" id="JBGMDY010000005">
    <property type="protein sequence ID" value="KAL2334336.1"/>
    <property type="molecule type" value="Genomic_DNA"/>
</dbReference>
<proteinExistence type="predicted"/>
<reference evidence="1 2" key="1">
    <citation type="submission" date="2024-08" db="EMBL/GenBank/DDBJ databases">
        <title>Insights into the chromosomal genome structure of Flemingia macrophylla.</title>
        <authorList>
            <person name="Ding Y."/>
            <person name="Zhao Y."/>
            <person name="Bi W."/>
            <person name="Wu M."/>
            <person name="Zhao G."/>
            <person name="Gong Y."/>
            <person name="Li W."/>
            <person name="Zhang P."/>
        </authorList>
    </citation>
    <scope>NUCLEOTIDE SEQUENCE [LARGE SCALE GENOMIC DNA]</scope>
    <source>
        <strain evidence="1">DYQJB</strain>
        <tissue evidence="1">Leaf</tissue>
    </source>
</reference>
<sequence length="84" mass="10062">MTQEEKFMDEDVFLDETLLSTNEESLARRLSKWTCPPLHDDYISQSRSILLWRDAWIKELVDDDVMSSPLHFPCDKNYNDHRFP</sequence>
<dbReference type="Proteomes" id="UP001603857">
    <property type="component" value="Unassembled WGS sequence"/>
</dbReference>
<organism evidence="1 2">
    <name type="scientific">Flemingia macrophylla</name>
    <dbReference type="NCBI Taxonomy" id="520843"/>
    <lineage>
        <taxon>Eukaryota</taxon>
        <taxon>Viridiplantae</taxon>
        <taxon>Streptophyta</taxon>
        <taxon>Embryophyta</taxon>
        <taxon>Tracheophyta</taxon>
        <taxon>Spermatophyta</taxon>
        <taxon>Magnoliopsida</taxon>
        <taxon>eudicotyledons</taxon>
        <taxon>Gunneridae</taxon>
        <taxon>Pentapetalae</taxon>
        <taxon>rosids</taxon>
        <taxon>fabids</taxon>
        <taxon>Fabales</taxon>
        <taxon>Fabaceae</taxon>
        <taxon>Papilionoideae</taxon>
        <taxon>50 kb inversion clade</taxon>
        <taxon>NPAAA clade</taxon>
        <taxon>indigoferoid/millettioid clade</taxon>
        <taxon>Phaseoleae</taxon>
        <taxon>Flemingia</taxon>
    </lineage>
</organism>
<evidence type="ECO:0000313" key="2">
    <source>
        <dbReference type="Proteomes" id="UP001603857"/>
    </source>
</evidence>
<dbReference type="AlphaFoldDB" id="A0ABD1MEZ2"/>